<dbReference type="EMBL" id="VSSQ01103433">
    <property type="protein sequence ID" value="MPN44363.1"/>
    <property type="molecule type" value="Genomic_DNA"/>
</dbReference>
<organism evidence="1">
    <name type="scientific">bioreactor metagenome</name>
    <dbReference type="NCBI Taxonomy" id="1076179"/>
    <lineage>
        <taxon>unclassified sequences</taxon>
        <taxon>metagenomes</taxon>
        <taxon>ecological metagenomes</taxon>
    </lineage>
</organism>
<comment type="caution">
    <text evidence="1">The sequence shown here is derived from an EMBL/GenBank/DDBJ whole genome shotgun (WGS) entry which is preliminary data.</text>
</comment>
<name>A0A645IAB5_9ZZZZ</name>
<accession>A0A645IAB5</accession>
<evidence type="ECO:0008006" key="2">
    <source>
        <dbReference type="Google" id="ProtNLM"/>
    </source>
</evidence>
<proteinExistence type="predicted"/>
<sequence length="85" mass="9435">MKLTSVHTNQKQSLIITENRNGYINIQGLSGKATIEAFTMEGKLIKKIVAKDNSGFYLNGVDCGLVLIKVIQSNEISIHKVFLKK</sequence>
<dbReference type="AlphaFoldDB" id="A0A645IAB5"/>
<evidence type="ECO:0000313" key="1">
    <source>
        <dbReference type="EMBL" id="MPN44363.1"/>
    </source>
</evidence>
<gene>
    <name evidence="1" type="ORF">SDC9_191928</name>
</gene>
<reference evidence="1" key="1">
    <citation type="submission" date="2019-08" db="EMBL/GenBank/DDBJ databases">
        <authorList>
            <person name="Kucharzyk K."/>
            <person name="Murdoch R.W."/>
            <person name="Higgins S."/>
            <person name="Loffler F."/>
        </authorList>
    </citation>
    <scope>NUCLEOTIDE SEQUENCE</scope>
</reference>
<protein>
    <recommendedName>
        <fullName evidence="2">Secretion system C-terminal sorting domain-containing protein</fullName>
    </recommendedName>
</protein>